<dbReference type="Pfam" id="PF00023">
    <property type="entry name" value="Ank"/>
    <property type="match status" value="1"/>
</dbReference>
<keyword evidence="1" id="KW-0677">Repeat</keyword>
<dbReference type="InterPro" id="IPR002110">
    <property type="entry name" value="Ankyrin_rpt"/>
</dbReference>
<name>A0AA35QCQ6_9HYPO</name>
<dbReference type="PANTHER" id="PTHR10039:SF14">
    <property type="entry name" value="NACHT DOMAIN-CONTAINING PROTEIN"/>
    <property type="match status" value="1"/>
</dbReference>
<dbReference type="InterPro" id="IPR027417">
    <property type="entry name" value="P-loop_NTPase"/>
</dbReference>
<evidence type="ECO:0000313" key="4">
    <source>
        <dbReference type="Proteomes" id="UP001160390"/>
    </source>
</evidence>
<dbReference type="PANTHER" id="PTHR10039">
    <property type="entry name" value="AMELOGENIN"/>
    <property type="match status" value="1"/>
</dbReference>
<dbReference type="SMART" id="SM00248">
    <property type="entry name" value="ANK"/>
    <property type="match status" value="3"/>
</dbReference>
<dbReference type="Gene3D" id="1.25.40.20">
    <property type="entry name" value="Ankyrin repeat-containing domain"/>
    <property type="match status" value="1"/>
</dbReference>
<evidence type="ECO:0000313" key="3">
    <source>
        <dbReference type="EMBL" id="CAI6099559.1"/>
    </source>
</evidence>
<gene>
    <name evidence="3" type="ORF">CCHLO57077_00015004</name>
</gene>
<reference evidence="3" key="1">
    <citation type="submission" date="2023-01" db="EMBL/GenBank/DDBJ databases">
        <authorList>
            <person name="Piombo E."/>
        </authorList>
    </citation>
    <scope>NUCLEOTIDE SEQUENCE</scope>
</reference>
<sequence length="815" mass="93019">MASHNEIHARDVGNLAGGSVNDQVAGDKIEIRTESVRLDVSNLSSDQSECQGERASVLYGDVYLVILTPAASAFLSSLAAPDYANDRENVGRAAPDTGSWIWKEKQYCDWSSSSTSKVIHLQGKPGSGKSVLTREVLENIWAETKKVPAQKRDTAVLYYFFNNRSRPAESGLDCLRALIHQFMSERKSDYPQLAKACHILQSKNFSDSQSWSYLSLWRVFQTMVHTFKFSTVFCIIDALDECEKDTAKSLVSNMLELMSLSKPVIKIYFSSRIRVNSKRHFSLKDSIGVITLSGEKISAEVEKDIDKLVRYQLRQVRYDLDLSQDEEDQLREEIVRRARGMFLWAILAVKEIENTKHIQNDLNPTDLIKSMPAGLPDLYGRIWRRIDPDTIKPAEKEVRRYEYILAWVLFARRPMTLSELRAATSAQEDDKSYESLKSRMVRDIRRQIEDIPFLEIITVGSSVSAGTNKDQSSTVRLIHQSAKDYLKPKLKSYEKLIMRLCVTILKFEEFSDPSWQKIPPGYPSESDMADETVIQEFRSRLQSFDPLYYAVLFWFVHLQAVGNPDDSTIALVCSFIAERKIRNNVRVWVQSFNLHHIAYPAYIDAPAMHMCASLGLASIARYLINHGHNVNERDSENRLPLELAFAFNSGTETRMLLKGNINEISDGWIPSDLNIATLCGHREALALLQEKHAEIDRLDTLGRSILHYACVGGNLEIICELWNQFPRAREVKDVYGARCRDLVINAELREALDTKLEKRDKPDKAYVKPCQAPFVNFGIRNKCYFCKKLLDGYLYRMFPPNPEFNLPIDANISVI</sequence>
<dbReference type="Gene3D" id="3.40.50.300">
    <property type="entry name" value="P-loop containing nucleotide triphosphate hydrolases"/>
    <property type="match status" value="1"/>
</dbReference>
<dbReference type="Pfam" id="PF24883">
    <property type="entry name" value="NPHP3_N"/>
    <property type="match status" value="1"/>
</dbReference>
<evidence type="ECO:0000259" key="2">
    <source>
        <dbReference type="Pfam" id="PF24883"/>
    </source>
</evidence>
<comment type="caution">
    <text evidence="3">The sequence shown here is derived from an EMBL/GenBank/DDBJ whole genome shotgun (WGS) entry which is preliminary data.</text>
</comment>
<proteinExistence type="predicted"/>
<dbReference type="EMBL" id="CABFNP030001323">
    <property type="protein sequence ID" value="CAI6099559.1"/>
    <property type="molecule type" value="Genomic_DNA"/>
</dbReference>
<feature type="domain" description="Nephrocystin 3-like N-terminal" evidence="2">
    <location>
        <begin position="96"/>
        <end position="272"/>
    </location>
</feature>
<dbReference type="AlphaFoldDB" id="A0AA35QCQ6"/>
<organism evidence="3 4">
    <name type="scientific">Clonostachys chloroleuca</name>
    <dbReference type="NCBI Taxonomy" id="1926264"/>
    <lineage>
        <taxon>Eukaryota</taxon>
        <taxon>Fungi</taxon>
        <taxon>Dikarya</taxon>
        <taxon>Ascomycota</taxon>
        <taxon>Pezizomycotina</taxon>
        <taxon>Sordariomycetes</taxon>
        <taxon>Hypocreomycetidae</taxon>
        <taxon>Hypocreales</taxon>
        <taxon>Bionectriaceae</taxon>
        <taxon>Clonostachys</taxon>
    </lineage>
</organism>
<dbReference type="SUPFAM" id="SSF52540">
    <property type="entry name" value="P-loop containing nucleoside triphosphate hydrolases"/>
    <property type="match status" value="1"/>
</dbReference>
<dbReference type="InterPro" id="IPR036770">
    <property type="entry name" value="Ankyrin_rpt-contain_sf"/>
</dbReference>
<dbReference type="InterPro" id="IPR056884">
    <property type="entry name" value="NPHP3-like_N"/>
</dbReference>
<dbReference type="Proteomes" id="UP001160390">
    <property type="component" value="Unassembled WGS sequence"/>
</dbReference>
<protein>
    <recommendedName>
        <fullName evidence="2">Nephrocystin 3-like N-terminal domain-containing protein</fullName>
    </recommendedName>
</protein>
<keyword evidence="4" id="KW-1185">Reference proteome</keyword>
<dbReference type="SUPFAM" id="SSF48403">
    <property type="entry name" value="Ankyrin repeat"/>
    <property type="match status" value="1"/>
</dbReference>
<accession>A0AA35QCQ6</accession>
<evidence type="ECO:0000256" key="1">
    <source>
        <dbReference type="ARBA" id="ARBA00022737"/>
    </source>
</evidence>